<comment type="caution">
    <text evidence="5">The sequence shown here is derived from an EMBL/GenBank/DDBJ whole genome shotgun (WGS) entry which is preliminary data.</text>
</comment>
<evidence type="ECO:0000256" key="3">
    <source>
        <dbReference type="ARBA" id="ARBA00048983"/>
    </source>
</evidence>
<accession>A0A699XU91</accession>
<sequence>MEACRLLHKMGCDVRMYDPQRLPVKDGSSENHDKVQELRRLSDWSQAQFWCSPEQHGTITAVMKNQSE</sequence>
<name>A0A699XU91_TANCI</name>
<proteinExistence type="predicted"/>
<comment type="catalytic activity">
    <reaction evidence="3">
        <text>a quinone + NADPH + H(+) = a quinol + NADP(+)</text>
        <dbReference type="Rhea" id="RHEA:46164"/>
        <dbReference type="ChEBI" id="CHEBI:15378"/>
        <dbReference type="ChEBI" id="CHEBI:24646"/>
        <dbReference type="ChEBI" id="CHEBI:57783"/>
        <dbReference type="ChEBI" id="CHEBI:58349"/>
        <dbReference type="ChEBI" id="CHEBI:132124"/>
        <dbReference type="EC" id="1.6.5.2"/>
    </reaction>
</comment>
<dbReference type="AlphaFoldDB" id="A0A699XU91"/>
<dbReference type="GO" id="GO:0003955">
    <property type="term" value="F:NAD(P)H dehydrogenase (quinone) activity"/>
    <property type="evidence" value="ECO:0007669"/>
    <property type="project" value="UniProtKB-EC"/>
</dbReference>
<dbReference type="InterPro" id="IPR029039">
    <property type="entry name" value="Flavoprotein-like_sf"/>
</dbReference>
<dbReference type="EC" id="1.6.5.2" evidence="1"/>
<evidence type="ECO:0000256" key="2">
    <source>
        <dbReference type="ARBA" id="ARBA00047678"/>
    </source>
</evidence>
<protein>
    <recommendedName>
        <fullName evidence="1">NAD(P)H dehydrogenase (quinone)</fullName>
        <ecNumber evidence="1">1.6.5.2</ecNumber>
    </recommendedName>
</protein>
<dbReference type="InterPro" id="IPR014063">
    <property type="entry name" value="Arsenate-R_ArsH"/>
</dbReference>
<organism evidence="5">
    <name type="scientific">Tanacetum cinerariifolium</name>
    <name type="common">Dalmatian daisy</name>
    <name type="synonym">Chrysanthemum cinerariifolium</name>
    <dbReference type="NCBI Taxonomy" id="118510"/>
    <lineage>
        <taxon>Eukaryota</taxon>
        <taxon>Viridiplantae</taxon>
        <taxon>Streptophyta</taxon>
        <taxon>Embryophyta</taxon>
        <taxon>Tracheophyta</taxon>
        <taxon>Spermatophyta</taxon>
        <taxon>Magnoliopsida</taxon>
        <taxon>eudicotyledons</taxon>
        <taxon>Gunneridae</taxon>
        <taxon>Pentapetalae</taxon>
        <taxon>asterids</taxon>
        <taxon>campanulids</taxon>
        <taxon>Asterales</taxon>
        <taxon>Asteraceae</taxon>
        <taxon>Asteroideae</taxon>
        <taxon>Anthemideae</taxon>
        <taxon>Anthemidinae</taxon>
        <taxon>Tanacetum</taxon>
    </lineage>
</organism>
<feature type="non-terminal residue" evidence="5">
    <location>
        <position position="1"/>
    </location>
</feature>
<dbReference type="Gene3D" id="3.40.50.360">
    <property type="match status" value="1"/>
</dbReference>
<evidence type="ECO:0000313" key="5">
    <source>
        <dbReference type="EMBL" id="GFD60511.1"/>
    </source>
</evidence>
<evidence type="ECO:0000259" key="4">
    <source>
        <dbReference type="Pfam" id="PF03358"/>
    </source>
</evidence>
<dbReference type="EMBL" id="BKCJ011878597">
    <property type="protein sequence ID" value="GFD60511.1"/>
    <property type="molecule type" value="Genomic_DNA"/>
</dbReference>
<dbReference type="PANTHER" id="PTHR43590:SF1">
    <property type="entry name" value="ARSENIC RESISTANCE PROTEIN ARSH (AFU_ORTHOLOGUE AFUA_5G15030)"/>
    <property type="match status" value="1"/>
</dbReference>
<gene>
    <name evidence="5" type="ORF">Tci_932480</name>
</gene>
<dbReference type="SUPFAM" id="SSF52218">
    <property type="entry name" value="Flavoproteins"/>
    <property type="match status" value="1"/>
</dbReference>
<evidence type="ECO:0000256" key="1">
    <source>
        <dbReference type="ARBA" id="ARBA00012648"/>
    </source>
</evidence>
<dbReference type="InterPro" id="IPR005025">
    <property type="entry name" value="FMN_Rdtase-like_dom"/>
</dbReference>
<dbReference type="Pfam" id="PF03358">
    <property type="entry name" value="FMN_red"/>
    <property type="match status" value="1"/>
</dbReference>
<reference evidence="5" key="1">
    <citation type="journal article" date="2019" name="Sci. Rep.">
        <title>Draft genome of Tanacetum cinerariifolium, the natural source of mosquito coil.</title>
        <authorList>
            <person name="Yamashiro T."/>
            <person name="Shiraishi A."/>
            <person name="Satake H."/>
            <person name="Nakayama K."/>
        </authorList>
    </citation>
    <scope>NUCLEOTIDE SEQUENCE</scope>
</reference>
<feature type="domain" description="NADPH-dependent FMN reductase-like" evidence="4">
    <location>
        <begin position="5"/>
        <end position="65"/>
    </location>
</feature>
<comment type="catalytic activity">
    <reaction evidence="2">
        <text>a quinone + NADH + H(+) = a quinol + NAD(+)</text>
        <dbReference type="Rhea" id="RHEA:46160"/>
        <dbReference type="ChEBI" id="CHEBI:15378"/>
        <dbReference type="ChEBI" id="CHEBI:24646"/>
        <dbReference type="ChEBI" id="CHEBI:57540"/>
        <dbReference type="ChEBI" id="CHEBI:57945"/>
        <dbReference type="ChEBI" id="CHEBI:132124"/>
        <dbReference type="EC" id="1.6.5.2"/>
    </reaction>
</comment>
<dbReference type="PANTHER" id="PTHR43590">
    <property type="entry name" value="ARSENIC RESISTANCE PROTEIN ARSH (AFU_ORTHOLOGUE AFUA_5G15030)"/>
    <property type="match status" value="1"/>
</dbReference>